<dbReference type="Pfam" id="PF03031">
    <property type="entry name" value="NIF"/>
    <property type="match status" value="1"/>
</dbReference>
<dbReference type="CDD" id="cd02736">
    <property type="entry name" value="RNAP_III_Rpc1_C"/>
    <property type="match status" value="1"/>
</dbReference>
<feature type="region of interest" description="Disordered" evidence="15">
    <location>
        <begin position="1"/>
        <end position="68"/>
    </location>
</feature>
<evidence type="ECO:0000256" key="2">
    <source>
        <dbReference type="ARBA" id="ARBA00006460"/>
    </source>
</evidence>
<evidence type="ECO:0000256" key="8">
    <source>
        <dbReference type="ARBA" id="ARBA00022833"/>
    </source>
</evidence>
<dbReference type="GO" id="GO:0016791">
    <property type="term" value="F:phosphatase activity"/>
    <property type="evidence" value="ECO:0007669"/>
    <property type="project" value="InterPro"/>
</dbReference>
<evidence type="ECO:0000256" key="14">
    <source>
        <dbReference type="RuleBase" id="RU004279"/>
    </source>
</evidence>
<evidence type="ECO:0000256" key="6">
    <source>
        <dbReference type="ARBA" id="ARBA00022695"/>
    </source>
</evidence>
<dbReference type="Pfam" id="PF04998">
    <property type="entry name" value="RNA_pol_Rpb1_5"/>
    <property type="match status" value="1"/>
</dbReference>
<dbReference type="InterPro" id="IPR036412">
    <property type="entry name" value="HAD-like_sf"/>
</dbReference>
<dbReference type="GO" id="GO:0000785">
    <property type="term" value="C:chromatin"/>
    <property type="evidence" value="ECO:0007669"/>
    <property type="project" value="EnsemblFungi"/>
</dbReference>
<evidence type="ECO:0000256" key="1">
    <source>
        <dbReference type="ARBA" id="ARBA00004123"/>
    </source>
</evidence>
<dbReference type="InterPro" id="IPR044893">
    <property type="entry name" value="RNA_pol_Rpb1_clamp_domain"/>
</dbReference>
<evidence type="ECO:0000256" key="13">
    <source>
        <dbReference type="ARBA" id="ARBA00058108"/>
    </source>
</evidence>
<dbReference type="InterPro" id="IPR011948">
    <property type="entry name" value="Dullard_phosphatase"/>
</dbReference>
<evidence type="ECO:0000256" key="11">
    <source>
        <dbReference type="ARBA" id="ARBA00023242"/>
    </source>
</evidence>
<dbReference type="GO" id="GO:0042797">
    <property type="term" value="P:tRNA transcription by RNA polymerase III"/>
    <property type="evidence" value="ECO:0007669"/>
    <property type="project" value="EnsemblFungi"/>
</dbReference>
<dbReference type="InterPro" id="IPR023214">
    <property type="entry name" value="HAD_sf"/>
</dbReference>
<dbReference type="SUPFAM" id="SSF56784">
    <property type="entry name" value="HAD-like"/>
    <property type="match status" value="1"/>
</dbReference>
<dbReference type="GO" id="GO:0006386">
    <property type="term" value="P:termination of RNA polymerase III transcription"/>
    <property type="evidence" value="ECO:0007669"/>
    <property type="project" value="EnsemblFungi"/>
</dbReference>
<gene>
    <name evidence="17" type="ORF">MBM_05061</name>
</gene>
<reference evidence="17 18" key="1">
    <citation type="journal article" date="2012" name="BMC Genomics">
        <title>Sequencing the genome of Marssonina brunnea reveals fungus-poplar co-evolution.</title>
        <authorList>
            <person name="Zhu S."/>
            <person name="Cao Y.-Z."/>
            <person name="Jiang C."/>
            <person name="Tan B.-Y."/>
            <person name="Wang Z."/>
            <person name="Feng S."/>
            <person name="Zhang L."/>
            <person name="Su X.-H."/>
            <person name="Brejova B."/>
            <person name="Vinar T."/>
            <person name="Xu M."/>
            <person name="Wang M.-X."/>
            <person name="Zhang S.-G."/>
            <person name="Huang M.-R."/>
            <person name="Wu R."/>
            <person name="Zhou Y."/>
        </authorList>
    </citation>
    <scope>NUCLEOTIDE SEQUENCE [LARGE SCALE GENOMIC DNA]</scope>
    <source>
        <strain evidence="17 18">MB_m1</strain>
    </source>
</reference>
<dbReference type="PROSITE" id="PS50969">
    <property type="entry name" value="FCP1"/>
    <property type="match status" value="1"/>
</dbReference>
<dbReference type="FunCoup" id="K1WVV1">
    <property type="interactions" value="891"/>
</dbReference>
<dbReference type="InterPro" id="IPR006592">
    <property type="entry name" value="RNA_pol_N"/>
</dbReference>
<dbReference type="Pfam" id="PF04997">
    <property type="entry name" value="RNA_pol_Rpb1_1"/>
    <property type="match status" value="1"/>
</dbReference>
<dbReference type="EC" id="2.7.7.6" evidence="14"/>
<dbReference type="Pfam" id="PF04983">
    <property type="entry name" value="RNA_pol_Rpb1_3"/>
    <property type="match status" value="1"/>
</dbReference>
<evidence type="ECO:0000256" key="10">
    <source>
        <dbReference type="ARBA" id="ARBA00023163"/>
    </source>
</evidence>
<keyword evidence="10 14" id="KW-0804">Transcription</keyword>
<dbReference type="InterPro" id="IPR004274">
    <property type="entry name" value="FCP1_dom"/>
</dbReference>
<evidence type="ECO:0000256" key="12">
    <source>
        <dbReference type="ARBA" id="ARBA00048552"/>
    </source>
</evidence>
<dbReference type="FunFam" id="1.10.132.30:FF:000001">
    <property type="entry name" value="DNA-directed RNA polymerase subunit"/>
    <property type="match status" value="1"/>
</dbReference>
<keyword evidence="5 14" id="KW-0808">Transferase</keyword>
<dbReference type="InterPro" id="IPR007066">
    <property type="entry name" value="RNA_pol_Rpb1_3"/>
</dbReference>
<dbReference type="InterPro" id="IPR035698">
    <property type="entry name" value="RNAP_III_Rpc1_C"/>
</dbReference>
<dbReference type="InterPro" id="IPR007080">
    <property type="entry name" value="RNA_pol_Rpb1_1"/>
</dbReference>
<evidence type="ECO:0000313" key="17">
    <source>
        <dbReference type="EMBL" id="EKD16592.1"/>
    </source>
</evidence>
<dbReference type="GO" id="GO:0003677">
    <property type="term" value="F:DNA binding"/>
    <property type="evidence" value="ECO:0007669"/>
    <property type="project" value="InterPro"/>
</dbReference>
<dbReference type="Gene3D" id="1.10.274.100">
    <property type="entry name" value="RNA polymerase Rpb1, domain 3"/>
    <property type="match status" value="1"/>
</dbReference>
<dbReference type="PANTHER" id="PTHR48446">
    <property type="entry name" value="DNA-DIRECTED RNA POLYMERASE SUBUNIT BETA' N-TERMINAL SECTION"/>
    <property type="match status" value="1"/>
</dbReference>
<keyword evidence="8" id="KW-0862">Zinc</keyword>
<dbReference type="PANTHER" id="PTHR48446:SF1">
    <property type="entry name" value="DNA-DIRECTED RNA POLYMERASE SUBUNIT BETA' N-TERMINAL SECTION"/>
    <property type="match status" value="1"/>
</dbReference>
<evidence type="ECO:0000256" key="4">
    <source>
        <dbReference type="ARBA" id="ARBA00022478"/>
    </source>
</evidence>
<dbReference type="InParanoid" id="K1WVV1"/>
<dbReference type="eggNOG" id="KOG1605">
    <property type="taxonomic scope" value="Eukaryota"/>
</dbReference>
<dbReference type="Gene3D" id="3.30.1490.180">
    <property type="entry name" value="RNA polymerase ii"/>
    <property type="match status" value="1"/>
</dbReference>
<dbReference type="SUPFAM" id="SSF64484">
    <property type="entry name" value="beta and beta-prime subunits of DNA dependent RNA-polymerase"/>
    <property type="match status" value="1"/>
</dbReference>
<feature type="compositionally biased region" description="Low complexity" evidence="15">
    <location>
        <begin position="253"/>
        <end position="264"/>
    </location>
</feature>
<dbReference type="Gene3D" id="4.10.860.120">
    <property type="entry name" value="RNA polymerase II, clamp domain"/>
    <property type="match status" value="1"/>
</dbReference>
<dbReference type="NCBIfam" id="TIGR02251">
    <property type="entry name" value="HIF-SF_euk"/>
    <property type="match status" value="1"/>
</dbReference>
<evidence type="ECO:0000259" key="16">
    <source>
        <dbReference type="PROSITE" id="PS50969"/>
    </source>
</evidence>
<dbReference type="FunFam" id="2.40.40.20:FF:000019">
    <property type="entry name" value="DNA-directed RNA polymerase II subunit RPB1"/>
    <property type="match status" value="1"/>
</dbReference>
<dbReference type="InterPro" id="IPR000722">
    <property type="entry name" value="RNA_pol_asu"/>
</dbReference>
<dbReference type="Gene3D" id="6.10.250.2940">
    <property type="match status" value="1"/>
</dbReference>
<dbReference type="OMA" id="AVCPPYN"/>
<evidence type="ECO:0000256" key="5">
    <source>
        <dbReference type="ARBA" id="ARBA00022679"/>
    </source>
</evidence>
<comment type="similarity">
    <text evidence="2 14">Belongs to the RNA polymerase beta' chain family.</text>
</comment>
<feature type="domain" description="FCP1 homology" evidence="16">
    <location>
        <begin position="316"/>
        <end position="489"/>
    </location>
</feature>
<feature type="compositionally biased region" description="Polar residues" evidence="15">
    <location>
        <begin position="18"/>
        <end position="35"/>
    </location>
</feature>
<keyword evidence="7" id="KW-0479">Metal-binding</keyword>
<dbReference type="FunFam" id="3.30.1490.180:FF:000002">
    <property type="entry name" value="DNA-directed RNA polymerase subunit"/>
    <property type="match status" value="1"/>
</dbReference>
<keyword evidence="9" id="KW-0460">Magnesium</keyword>
<dbReference type="FunFam" id="1.10.274.100:FF:000005">
    <property type="entry name" value="DNA-directed RNA polymerase subunit"/>
    <property type="match status" value="1"/>
</dbReference>
<dbReference type="InterPro" id="IPR015700">
    <property type="entry name" value="RPC1"/>
</dbReference>
<evidence type="ECO:0000256" key="7">
    <source>
        <dbReference type="ARBA" id="ARBA00022723"/>
    </source>
</evidence>
<dbReference type="OrthoDB" id="270392at2759"/>
<comment type="function">
    <text evidence="13">DNA-dependent RNA polymerase catalyzes the transcription of DNA into RNA using the four ribonucleoside triphosphates as substrates. Largest and catalytic core component of RNA polymerase III which synthesizes small RNAs, such as 5S rRNA and tRNAs. Forms the polymerase active center together with the second largest subunit. A single-stranded DNA template strand of the promoter is positioned within the central active site cleft of Pol III. A bridging helix emanates from RPC1 and crosses the cleft near the catalytic site and is thought to promote translocation of Pol III by acting as a ratchet that moves the RNA-DNA hybrid through the active site by switching from straight to bent conformations at each step of nucleotide addition.</text>
</comment>
<dbReference type="Gene3D" id="2.40.40.20">
    <property type="match status" value="1"/>
</dbReference>
<dbReference type="EMBL" id="JH921438">
    <property type="protein sequence ID" value="EKD16592.1"/>
    <property type="molecule type" value="Genomic_DNA"/>
</dbReference>
<comment type="subcellular location">
    <subcellularLocation>
        <location evidence="1">Nucleus</location>
    </subcellularLocation>
</comment>
<dbReference type="NCBIfam" id="NF006336">
    <property type="entry name" value="PRK08566.1"/>
    <property type="match status" value="1"/>
</dbReference>
<dbReference type="HOGENOM" id="CLU_000487_3_0_1"/>
<evidence type="ECO:0000256" key="9">
    <source>
        <dbReference type="ARBA" id="ARBA00022842"/>
    </source>
</evidence>
<keyword evidence="6 14" id="KW-0548">Nucleotidyltransferase</keyword>
<dbReference type="SMART" id="SM00663">
    <property type="entry name" value="RPOLA_N"/>
    <property type="match status" value="1"/>
</dbReference>
<feature type="region of interest" description="Disordered" evidence="15">
    <location>
        <begin position="1518"/>
        <end position="1537"/>
    </location>
</feature>
<dbReference type="Gene3D" id="1.10.150.390">
    <property type="match status" value="1"/>
</dbReference>
<feature type="compositionally biased region" description="Basic and acidic residues" evidence="15">
    <location>
        <begin position="36"/>
        <end position="52"/>
    </location>
</feature>
<dbReference type="InterPro" id="IPR042102">
    <property type="entry name" value="RNA_pol_Rpb1_3_sf"/>
</dbReference>
<comment type="subunit">
    <text evidence="3">Component of the RNA polymerase III (Pol III) complex consisting of 17 subunits.</text>
</comment>
<feature type="compositionally biased region" description="Polar residues" evidence="15">
    <location>
        <begin position="274"/>
        <end position="286"/>
    </location>
</feature>
<dbReference type="FunFam" id="4.10.860.120:FF:000004">
    <property type="entry name" value="DNA-directed RNA polymerase subunit"/>
    <property type="match status" value="1"/>
</dbReference>
<dbReference type="GeneID" id="18760996"/>
<keyword evidence="18" id="KW-1185">Reference proteome</keyword>
<dbReference type="SMART" id="SM00577">
    <property type="entry name" value="CPDc"/>
    <property type="match status" value="1"/>
</dbReference>
<dbReference type="GO" id="GO:0003899">
    <property type="term" value="F:DNA-directed RNA polymerase activity"/>
    <property type="evidence" value="ECO:0007669"/>
    <property type="project" value="UniProtKB-EC"/>
</dbReference>
<dbReference type="Gene3D" id="3.40.50.1000">
    <property type="entry name" value="HAD superfamily/HAD-like"/>
    <property type="match status" value="1"/>
</dbReference>
<dbReference type="GO" id="GO:0006384">
    <property type="term" value="P:transcription initiation at RNA polymerase III promoter"/>
    <property type="evidence" value="ECO:0007669"/>
    <property type="project" value="EnsemblFungi"/>
</dbReference>
<feature type="compositionally biased region" description="Low complexity" evidence="15">
    <location>
        <begin position="165"/>
        <end position="193"/>
    </location>
</feature>
<dbReference type="KEGG" id="mbe:MBM_05061"/>
<dbReference type="CDD" id="cd07521">
    <property type="entry name" value="HAD_FCP1-like"/>
    <property type="match status" value="1"/>
</dbReference>
<dbReference type="Pfam" id="PF05000">
    <property type="entry name" value="RNA_pol_Rpb1_4"/>
    <property type="match status" value="1"/>
</dbReference>
<dbReference type="InterPro" id="IPR035697">
    <property type="entry name" value="RNAP_III_RPC1_N"/>
</dbReference>
<dbReference type="GO" id="GO:0005666">
    <property type="term" value="C:RNA polymerase III complex"/>
    <property type="evidence" value="ECO:0007669"/>
    <property type="project" value="EnsemblFungi"/>
</dbReference>
<dbReference type="STRING" id="1072389.K1WVV1"/>
<evidence type="ECO:0000313" key="18">
    <source>
        <dbReference type="Proteomes" id="UP000006753"/>
    </source>
</evidence>
<dbReference type="FunFam" id="3.40.50.1000:FF:000089">
    <property type="entry name" value="NIF domain protein"/>
    <property type="match status" value="1"/>
</dbReference>
<proteinExistence type="inferred from homology"/>
<dbReference type="CDD" id="cd02583">
    <property type="entry name" value="RNAP_III_RPC1_N"/>
    <property type="match status" value="1"/>
</dbReference>
<name>K1WVV1_MARBU</name>
<evidence type="ECO:0000256" key="15">
    <source>
        <dbReference type="SAM" id="MobiDB-lite"/>
    </source>
</evidence>
<dbReference type="FunFam" id="1.10.150.390:FF:000004">
    <property type="entry name" value="DNA-directed RNA polymerase subunit"/>
    <property type="match status" value="1"/>
</dbReference>
<dbReference type="InterPro" id="IPR038120">
    <property type="entry name" value="Rpb1_funnel_sf"/>
</dbReference>
<accession>K1WVV1</accession>
<sequence>MNSLNRLSARVSPPQTPLPSRSNSYGNIFSSASGSESKRNSQEDLVDEKSGYLRDATTAGSAGGGHVDEDTTLLEKEESENKDQEGIGWRLTPQRISAVFIESIRWLLSTIAAPGVYLIACLYDERGSFAPFSRMRKMGSRPASTAQALGITSSDEGYSGGNQNGGKSASGKGTTAKGKGFLSNSSSSGLSSESESDRDQFMSEAELGVSSSSARHARSKSLKTADEIAPARRSIRIKLHNEDSLRHRKHRTTQSTSTQSNGSGAIAGEISPATLKSPTSPASSLLMTKYPRAPAPPRPLIPRRQPSYTLSDMPSMKNFQKTLILDLDETLIHSMAKGGRMSTGHMVEVKLNTVVGAGENAVPGPQHPILYYVHKRPHCDDFLRRICKWYNLVIFTASVQEYADPVIDFLETERKFFSGRFYRQHCTYRHGSFIKDLSSVEPDLSKVMILDNSPLSYMFHQDNAIPIEGWISDPTDNDLMHLIPLLEGLQYVTDANSTGSGIVKAQVVDNVPKKFSSLKFGIQSNTQIVNQAVLEVSNTLLYDVEKMRKPMPNGPLDPRLGTSSKNGTCGTCGDILANCNGHFGHIRLALPVFHIGYLKLTMKFLQEICKECARVLLTDTERRSFLQRLRKPGIDNLERTRICKKINEQCRKARTCPYCDAVNGQIRKVGIVKLAHDKYQAFNKSTAQKKVPPPSLLTYQKSFEEAKKANPELEKHMKKAMDDLNALRVLNLFKMITPSDCELLGLNPLEGRPEMFIWQFVPAPPICIRPSVAQENASTEDDLTTKLGEIVQVSSLIRAALQRGQPIQTIVEQWDFLQTAIALYVNSDVPGLQDKGNGKPMRGFCQRLKGKQGRFRGNLSGKRVDFSARTVISPDPNLGIDQVAVPILVAMNMTYPERAQKNNIEKLRRLVRNGPSKHPGAQQIIKKGSDHKISLKFARREIEAQHLKIGDVVERHLEDGDIILFNRQPSLHKLSIMSHYAKIRPWRTFRLNECVCNPYNADFDGDEMNLHVPQTEEARTEAINLMGVKNNLSTPKNGEPIISATQDFITAAYLLSSKENFFDRKTFTNLCMYMVDGNTHLDVPPPAIIKPQALWTGKQVFSALMRPNKKSPVKVNLDAKCRDYQFVPGQCPDMDINDGWLVVRNSEVMCGRMDKTTVGSGKKDSIFYIILRDFGPDEAVLAMNRLSKISARYLTNMGFSIGISDVYPSKDLTAAKSRLVLKAYAQSEDLIQQFQNGTLQKSTGCNMEETLENVISGVLSKVRQSAGEYCISTLSKWNSPLIMAKSGSKGSTINVAQMVAVVGQQIIGGKRVQDGFQDRTLPHFPKNARQPPSKGFVRNSFFTGLRPTEFLFHAISGREGLVDTAVKTAETGYMSRRLMKSLEDLSTQYDDTVRNSSGIVVQFQFGADKLDPVDMEGSAVPVHFQRTWTHAEALTWNNDDRSLLPYEITARCIDLLAQQKSGYDRQDLFGKPLAYDDDTPINTDEFESAREFLVTITKFVDGLASRLAKARQKVGLHDFKDPPGLGTPQDDSKDDQRKKDYLNQVAKVSLPTLKMFITLCLSKYAKAHVEPGHAVGAVGAQSIGEPGTQMTLKTFHFAGVAGMSITQGVPRIKEIINASKVISTPVISCPLENEREIQVARIVKARIEKTYISDVIRFIEDMWSAKAATLCLSVDLDYLNEMQLGITVEDIAQTICMNKKLKIRGTDVTVSHECIFVNVTSESGGNLGARGAKNKAYVDDGSSDVLLRVNFLKRTLPTITISGYPDATRAIVQVSEDETVHTVLVEGYGLRACMTTEGVVGRRVTSNSIMEVNTVLGIEAARSTIATEIGAVMGDMGIDPRHMQLLADVMTYKGEVLGITRFGLSKMRDSVLQLASFEKTPDHLFDAAAGMKTDLIEGVSECIIMGQTMSVGTGAFQVVRKLGLQPEDTKMKPTLFEDEWKEDLAERKKIRLEAKKQNTENGTEF</sequence>
<evidence type="ECO:0000256" key="3">
    <source>
        <dbReference type="ARBA" id="ARBA00011206"/>
    </source>
</evidence>
<dbReference type="eggNOG" id="KOG0261">
    <property type="taxonomic scope" value="Eukaryota"/>
</dbReference>
<organism evidence="17 18">
    <name type="scientific">Marssonina brunnea f. sp. multigermtubi (strain MB_m1)</name>
    <name type="common">Marssonina leaf spot fungus</name>
    <dbReference type="NCBI Taxonomy" id="1072389"/>
    <lineage>
        <taxon>Eukaryota</taxon>
        <taxon>Fungi</taxon>
        <taxon>Dikarya</taxon>
        <taxon>Ascomycota</taxon>
        <taxon>Pezizomycotina</taxon>
        <taxon>Leotiomycetes</taxon>
        <taxon>Helotiales</taxon>
        <taxon>Drepanopezizaceae</taxon>
        <taxon>Drepanopeziza</taxon>
    </lineage>
</organism>
<dbReference type="Pfam" id="PF00623">
    <property type="entry name" value="RNA_pol_Rpb1_2"/>
    <property type="match status" value="1"/>
</dbReference>
<dbReference type="Gene3D" id="6.20.50.80">
    <property type="match status" value="1"/>
</dbReference>
<keyword evidence="4 14" id="KW-0240">DNA-directed RNA polymerase</keyword>
<protein>
    <recommendedName>
        <fullName evidence="14">DNA-directed RNA polymerase subunit</fullName>
        <ecNumber evidence="14">2.7.7.6</ecNumber>
    </recommendedName>
</protein>
<keyword evidence="11" id="KW-0539">Nucleus</keyword>
<dbReference type="GO" id="GO:0046872">
    <property type="term" value="F:metal ion binding"/>
    <property type="evidence" value="ECO:0007669"/>
    <property type="project" value="UniProtKB-KW"/>
</dbReference>
<dbReference type="InterPro" id="IPR007083">
    <property type="entry name" value="RNA_pol_Rpb1_4"/>
</dbReference>
<feature type="region of interest" description="Disordered" evidence="15">
    <location>
        <begin position="151"/>
        <end position="313"/>
    </location>
</feature>
<comment type="catalytic activity">
    <reaction evidence="12 14">
        <text>RNA(n) + a ribonucleoside 5'-triphosphate = RNA(n+1) + diphosphate</text>
        <dbReference type="Rhea" id="RHEA:21248"/>
        <dbReference type="Rhea" id="RHEA-COMP:14527"/>
        <dbReference type="Rhea" id="RHEA-COMP:17342"/>
        <dbReference type="ChEBI" id="CHEBI:33019"/>
        <dbReference type="ChEBI" id="CHEBI:61557"/>
        <dbReference type="ChEBI" id="CHEBI:140395"/>
        <dbReference type="EC" id="2.7.7.6"/>
    </reaction>
</comment>
<dbReference type="Gene3D" id="1.10.132.30">
    <property type="match status" value="1"/>
</dbReference>
<dbReference type="Proteomes" id="UP000006753">
    <property type="component" value="Unassembled WGS sequence"/>
</dbReference>
<dbReference type="InterPro" id="IPR007081">
    <property type="entry name" value="RNA_pol_Rpb1_5"/>
</dbReference>